<dbReference type="InterPro" id="IPR005565">
    <property type="entry name" value="Hemolysn_activator_HlyB_C"/>
</dbReference>
<evidence type="ECO:0000256" key="3">
    <source>
        <dbReference type="ARBA" id="ARBA00023237"/>
    </source>
</evidence>
<dbReference type="InterPro" id="IPR051544">
    <property type="entry name" value="TPS_OM_transporter"/>
</dbReference>
<keyword evidence="9" id="KW-1185">Reference proteome</keyword>
<evidence type="ECO:0000256" key="2">
    <source>
        <dbReference type="ARBA" id="ARBA00022692"/>
    </source>
</evidence>
<keyword evidence="2" id="KW-0812">Transmembrane</keyword>
<evidence type="ECO:0000313" key="9">
    <source>
        <dbReference type="Proteomes" id="UP001156627"/>
    </source>
</evidence>
<feature type="domain" description="Haemolysin activator HlyB C-terminal" evidence="6">
    <location>
        <begin position="230"/>
        <end position="540"/>
    </location>
</feature>
<dbReference type="Pfam" id="PF03865">
    <property type="entry name" value="ShlB"/>
    <property type="match status" value="1"/>
</dbReference>
<dbReference type="Proteomes" id="UP001156627">
    <property type="component" value="Unassembled WGS sequence"/>
</dbReference>
<dbReference type="EMBL" id="BSOA01000044">
    <property type="protein sequence ID" value="GLQ89872.1"/>
    <property type="molecule type" value="Genomic_DNA"/>
</dbReference>
<feature type="region of interest" description="Disordered" evidence="4">
    <location>
        <begin position="49"/>
        <end position="83"/>
    </location>
</feature>
<evidence type="ECO:0000256" key="5">
    <source>
        <dbReference type="SAM" id="SignalP"/>
    </source>
</evidence>
<evidence type="ECO:0008006" key="10">
    <source>
        <dbReference type="Google" id="ProtNLM"/>
    </source>
</evidence>
<feature type="chain" id="PRO_5047165449" description="Hemolysin activation/secretion protein" evidence="5">
    <location>
        <begin position="46"/>
        <end position="584"/>
    </location>
</feature>
<protein>
    <recommendedName>
        <fullName evidence="10">Hemolysin activation/secretion protein</fullName>
    </recommendedName>
</protein>
<evidence type="ECO:0000256" key="1">
    <source>
        <dbReference type="ARBA" id="ARBA00022452"/>
    </source>
</evidence>
<dbReference type="InterPro" id="IPR013686">
    <property type="entry name" value="Polypept-transport_assoc_ShlB"/>
</dbReference>
<proteinExistence type="predicted"/>
<keyword evidence="1" id="KW-0472">Membrane</keyword>
<accession>A0ABQ5XEC4</accession>
<keyword evidence="3" id="KW-0998">Cell outer membrane</keyword>
<feature type="compositionally biased region" description="Low complexity" evidence="4">
    <location>
        <begin position="53"/>
        <end position="75"/>
    </location>
</feature>
<gene>
    <name evidence="8" type="ORF">GCM10007898_34470</name>
</gene>
<dbReference type="Pfam" id="PF08479">
    <property type="entry name" value="POTRA_2"/>
    <property type="match status" value="1"/>
</dbReference>
<keyword evidence="1" id="KW-1134">Transmembrane beta strand</keyword>
<evidence type="ECO:0000256" key="4">
    <source>
        <dbReference type="SAM" id="MobiDB-lite"/>
    </source>
</evidence>
<dbReference type="Gene3D" id="2.40.160.50">
    <property type="entry name" value="membrane protein fhac: a member of the omp85/tpsb transporter family"/>
    <property type="match status" value="1"/>
</dbReference>
<comment type="caution">
    <text evidence="8">The sequence shown here is derived from an EMBL/GenBank/DDBJ whole genome shotgun (WGS) entry which is preliminary data.</text>
</comment>
<evidence type="ECO:0000259" key="6">
    <source>
        <dbReference type="Pfam" id="PF03865"/>
    </source>
</evidence>
<reference evidence="9" key="1">
    <citation type="journal article" date="2019" name="Int. J. Syst. Evol. Microbiol.">
        <title>The Global Catalogue of Microorganisms (GCM) 10K type strain sequencing project: providing services to taxonomists for standard genome sequencing and annotation.</title>
        <authorList>
            <consortium name="The Broad Institute Genomics Platform"/>
            <consortium name="The Broad Institute Genome Sequencing Center for Infectious Disease"/>
            <person name="Wu L."/>
            <person name="Ma J."/>
        </authorList>
    </citation>
    <scope>NUCLEOTIDE SEQUENCE [LARGE SCALE GENOMIC DNA]</scope>
    <source>
        <strain evidence="9">NBRC 111981</strain>
    </source>
</reference>
<sequence length="584" mass="63300">MMKNHTKRSYFPGELMNNAPHSATPRLTLIGLSLAAALCAPAVHAQTHITPPQTNSGQLLQQMQQPAQQPPSSNLDLNIQKQKQQRAQDNTRFFVRSIEISGNQLIKTEALRPLVASGEGHELGLGDLDDLATKISDYYHDHGYPLATAYVPAQTLRDGVVRIAVVEARYGKVELQNQSKVGNYPLSATLSPLQSGQPVSEYGMERSLLLLSDVPGAIVNSVMRPGEAEGSSDLLVSVTDAPRYTGTLGMDDYGNAYTDRVRFSGTFDVNGLFHQGDVLDFSGVSSGKGMSYGHVGYRYLLTGQGTTLGMAVSGLTYKLGNGLADLHAHGTATTQSVNLSQPIIRNTAGNLYAQLEFDHKRLYDDIDVAGIETHRHSNSWVLTVAGDQRDRSGITNFNISGTRGRLYLDNFQTLFADYFGARTAGSYVKWDYSVSRLQQLNTTNALYFGYSGQHGNKNLDTSEQFYLGGPSTVRGYDVGVLSGAQGNLATVEYRHDFSVGALPGPWQASAFVDSGHVQVYKQPFIPGTNSGRLSSAGVGLHWTAPHDWVIGTSVAKPIGHKPALAGAHVGTSPRFWLQVQKGFY</sequence>
<name>A0ABQ5XEC4_9GAMM</name>
<evidence type="ECO:0000259" key="7">
    <source>
        <dbReference type="Pfam" id="PF08479"/>
    </source>
</evidence>
<evidence type="ECO:0000313" key="8">
    <source>
        <dbReference type="EMBL" id="GLQ89872.1"/>
    </source>
</evidence>
<keyword evidence="5" id="KW-0732">Signal</keyword>
<dbReference type="PANTHER" id="PTHR34597">
    <property type="entry name" value="SLR1661 PROTEIN"/>
    <property type="match status" value="1"/>
</dbReference>
<feature type="signal peptide" evidence="5">
    <location>
        <begin position="1"/>
        <end position="45"/>
    </location>
</feature>
<dbReference type="RefSeq" id="WP_284333309.1">
    <property type="nucleotide sequence ID" value="NZ_BSOA01000044.1"/>
</dbReference>
<dbReference type="PANTHER" id="PTHR34597:SF1">
    <property type="entry name" value="HEME_HEMOPEXIN TRANSPORTER PROTEIN HUXB"/>
    <property type="match status" value="1"/>
</dbReference>
<feature type="domain" description="Polypeptide-transport-associated ShlB-type" evidence="7">
    <location>
        <begin position="93"/>
        <end position="167"/>
    </location>
</feature>
<organism evidence="8 9">
    <name type="scientific">Dyella flagellata</name>
    <dbReference type="NCBI Taxonomy" id="1867833"/>
    <lineage>
        <taxon>Bacteria</taxon>
        <taxon>Pseudomonadati</taxon>
        <taxon>Pseudomonadota</taxon>
        <taxon>Gammaproteobacteria</taxon>
        <taxon>Lysobacterales</taxon>
        <taxon>Rhodanobacteraceae</taxon>
        <taxon>Dyella</taxon>
    </lineage>
</organism>
<dbReference type="Gene3D" id="3.10.20.310">
    <property type="entry name" value="membrane protein fhac"/>
    <property type="match status" value="1"/>
</dbReference>